<evidence type="ECO:0000256" key="8">
    <source>
        <dbReference type="ARBA" id="ARBA00023136"/>
    </source>
</evidence>
<dbReference type="CDD" id="cd03250">
    <property type="entry name" value="ABCC_MRP_domain1"/>
    <property type="match status" value="1"/>
</dbReference>
<keyword evidence="8 11" id="KW-0472">Membrane</keyword>
<dbReference type="SUPFAM" id="SSF52540">
    <property type="entry name" value="P-loop containing nucleoside triphosphate hydrolases"/>
    <property type="match status" value="2"/>
</dbReference>
<feature type="transmembrane region" description="Helical" evidence="11">
    <location>
        <begin position="375"/>
        <end position="399"/>
    </location>
</feature>
<dbReference type="Gene3D" id="3.40.50.300">
    <property type="entry name" value="P-loop containing nucleotide triphosphate hydrolases"/>
    <property type="match status" value="2"/>
</dbReference>
<dbReference type="InterPro" id="IPR017871">
    <property type="entry name" value="ABC_transporter-like_CS"/>
</dbReference>
<dbReference type="GO" id="GO:0005524">
    <property type="term" value="F:ATP binding"/>
    <property type="evidence" value="ECO:0007669"/>
    <property type="project" value="UniProtKB-KW"/>
</dbReference>
<comment type="subcellular location">
    <subcellularLocation>
        <location evidence="1">Membrane</location>
        <topology evidence="1">Multi-pass membrane protein</topology>
    </subcellularLocation>
</comment>
<feature type="transmembrane region" description="Helical" evidence="11">
    <location>
        <begin position="170"/>
        <end position="187"/>
    </location>
</feature>
<dbReference type="GO" id="GO:0016887">
    <property type="term" value="F:ATP hydrolysis activity"/>
    <property type="evidence" value="ECO:0007669"/>
    <property type="project" value="InterPro"/>
</dbReference>
<dbReference type="PANTHER" id="PTHR24223">
    <property type="entry name" value="ATP-BINDING CASSETTE SUB-FAMILY C"/>
    <property type="match status" value="1"/>
</dbReference>
<feature type="domain" description="ABC transporter" evidence="12">
    <location>
        <begin position="666"/>
        <end position="914"/>
    </location>
</feature>
<evidence type="ECO:0000256" key="7">
    <source>
        <dbReference type="ARBA" id="ARBA00022989"/>
    </source>
</evidence>
<dbReference type="Proteomes" id="UP001164286">
    <property type="component" value="Unassembled WGS sequence"/>
</dbReference>
<keyword evidence="9" id="KW-0325">Glycoprotein</keyword>
<feature type="transmembrane region" description="Helical" evidence="11">
    <location>
        <begin position="1167"/>
        <end position="1186"/>
    </location>
</feature>
<gene>
    <name evidence="14" type="ORF">MKK02DRAFT_37937</name>
</gene>
<dbReference type="InterPro" id="IPR011527">
    <property type="entry name" value="ABC1_TM_dom"/>
</dbReference>
<evidence type="ECO:0000313" key="15">
    <source>
        <dbReference type="Proteomes" id="UP001164286"/>
    </source>
</evidence>
<evidence type="ECO:0000256" key="1">
    <source>
        <dbReference type="ARBA" id="ARBA00004141"/>
    </source>
</evidence>
<sequence>MSTLTSWKCQAIWDGVDFTPCVRQRYLANAGLALIPLSLLILLISRLSRSSRYRSPLSPSRLTSPIGDLNLISLESDTILSALAANVLPAPREGEVEAKLGGKEAAEVIEDFSKEEGPSVRRWRRVRWAAGVTGALVWLGTVAWGCAVQGDWKRIAFPIYVALFSLMPRPTIAPLLIIHLIPTLLLLRSNVLQSAHPALADILPTVVEVVYWLMLMSLPYASRMQGLLSAGRSRGGGSLGSYGTDLPHHIEEPTSAFSRATYVFMLPFLVRHYKETVTLGDIPALREDDAAVSALAAFRADQAWYDAQWAKKHLGEERKRDLGWNLFRFFIPDIAAQSMWALIFVCLQYLPPTGLRLLLQFVSERETSNTPAHIAYLYVAMMAGGQCLGIIVMGQSLFLGRRLCIRIRAIIITEVFAKALRRRDTAGSTKASPTGTDDQAATGSSDGRIANLVSNDAFNISEICAYIHYLFSCPTAIIINAILLYNTLGLAAIAGIVVLLIFLPIGGYVGRVYSEIQRTFMGATDARLEAVTEVISHVKLIKFNAWEGKFFDRMMITRNKELAVLAKRFAIAVLFQVLVWGTPVIVTASAFAVHTMVLDQPLTADRAFASLILFNLLRDPLALIQDTVTRLLQAYTSCNRIQAYLDEPDTLKYQQLSRPGPGDPAVGFSNAVLGYSSDNDKPESNAFQLGPLNLSFPPSTLSIVVGPVGCGKTTLITSLLGETDLIGGRIFMPDDRANRDICPKDPKTGLTDTVAYCSQTPWLIGASIKENILFGSVFKRARYDEVIRACALERDLEIFELGDETEVGEKGTTCSGGQKARITLARAVYSSAKTVILDDILSAVDAQTARHLYNQVLQGKLMAGRTVIMVTHAVSLVAPAAGYVVMLEDGRVTAAGPPAKLLADGVLEMTEEMETQQSSASASIAETPFAAVMDGTTGMLGEPTDVIETQLDGVEGDALDTQKAVLAVKAHESAQQSAEERSKKKLVESESQASGAVGLATYTLYWSSMGKLPFWFILFTALIGAQVVQVATNAWIKEWANATSEKALAAAGLRGWASQGHSTLYYLGIYVALSGAYILAIAARVGINYFGSLRASRSLYDRLLKRILGAKMRFFDATPSGRITNRLSKDMYSIDTEAGEILMYFVNSILSVLAVLAVVLWSTPVFAIALIFIVVLYCIVGTLYITTSREIKRFDSVTRSPIFISFSEVLVGMSTIRSYGDSARFMRKLFHEMDQNSRCFWYLWQCNRVLHNFSNFIGSLVTVFAAIFALRSPGMDAGAIGLTMTYALSFTDFVLWIVRMYASAEMTMNSVERVGEYLDLEVEEEKGKAGIDPPAYWPTRDGSVVVSNLTCRYAPQLDPVLRDVSFEIGPREKIGICGRTGSGKSTLALSFFRFLHQESGSIVIDGLDIKKLSLAALRSRLTILPQEAQLFSGTIRDNLDPFAEHEDADVWDALQKCGLSTTGKTPSGSRAPTRQASRSGSKVDLTASRGKEVDLRMAVGKSLVKGTVDAIGGDEADDEEVEERVTIRSLDEKVAVGGKNFSQGQRQLLALARGLLKLRHSSFLIMDESTANLDHATDQTIQNVLRTGLADTQMLVIAHRLMTVCGLDKILVLDHGKVVEFGTPWDLIQAKGPFRELVKQSGEENTLIELARSVHEEKTRA</sequence>
<feature type="transmembrane region" description="Helical" evidence="11">
    <location>
        <begin position="569"/>
        <end position="594"/>
    </location>
</feature>
<keyword evidence="15" id="KW-1185">Reference proteome</keyword>
<evidence type="ECO:0000256" key="4">
    <source>
        <dbReference type="ARBA" id="ARBA00022737"/>
    </source>
</evidence>
<protein>
    <submittedName>
        <fullName evidence="14">ABC transporter type 1, transmembrane domain-containing protein</fullName>
    </submittedName>
</protein>
<keyword evidence="7 11" id="KW-1133">Transmembrane helix</keyword>
<evidence type="ECO:0000256" key="2">
    <source>
        <dbReference type="ARBA" id="ARBA00022448"/>
    </source>
</evidence>
<feature type="transmembrane region" description="Helical" evidence="11">
    <location>
        <begin position="128"/>
        <end position="150"/>
    </location>
</feature>
<evidence type="ECO:0000256" key="10">
    <source>
        <dbReference type="SAM" id="MobiDB-lite"/>
    </source>
</evidence>
<feature type="domain" description="ABC transmembrane type-1" evidence="13">
    <location>
        <begin position="1016"/>
        <end position="1306"/>
    </location>
</feature>
<feature type="region of interest" description="Disordered" evidence="10">
    <location>
        <begin position="1461"/>
        <end position="1486"/>
    </location>
</feature>
<dbReference type="EMBL" id="JAKWFO010000007">
    <property type="protein sequence ID" value="KAI9634405.1"/>
    <property type="molecule type" value="Genomic_DNA"/>
</dbReference>
<evidence type="ECO:0000256" key="6">
    <source>
        <dbReference type="ARBA" id="ARBA00022840"/>
    </source>
</evidence>
<keyword evidence="4" id="KW-0677">Repeat</keyword>
<feature type="domain" description="ABC transmembrane type-1" evidence="13">
    <location>
        <begin position="341"/>
        <end position="633"/>
    </location>
</feature>
<keyword evidence="3 11" id="KW-0812">Transmembrane</keyword>
<evidence type="ECO:0000256" key="3">
    <source>
        <dbReference type="ARBA" id="ARBA00022692"/>
    </source>
</evidence>
<accession>A0AA38H5F8</accession>
<comment type="caution">
    <text evidence="14">The sequence shown here is derived from an EMBL/GenBank/DDBJ whole genome shotgun (WGS) entry which is preliminary data.</text>
</comment>
<dbReference type="RefSeq" id="XP_052944182.1">
    <property type="nucleotide sequence ID" value="XM_053089849.1"/>
</dbReference>
<dbReference type="GeneID" id="77729054"/>
<evidence type="ECO:0000256" key="9">
    <source>
        <dbReference type="ARBA" id="ARBA00023180"/>
    </source>
</evidence>
<feature type="transmembrane region" description="Helical" evidence="11">
    <location>
        <begin position="491"/>
        <end position="510"/>
    </location>
</feature>
<keyword evidence="2" id="KW-0813">Transport</keyword>
<evidence type="ECO:0000313" key="14">
    <source>
        <dbReference type="EMBL" id="KAI9634405.1"/>
    </source>
</evidence>
<dbReference type="FunFam" id="3.40.50.300:FF:000825">
    <property type="entry name" value="ABC bile acid transporter"/>
    <property type="match status" value="1"/>
</dbReference>
<dbReference type="Pfam" id="PF00664">
    <property type="entry name" value="ABC_membrane"/>
    <property type="match status" value="2"/>
</dbReference>
<organism evidence="14 15">
    <name type="scientific">Dioszegia hungarica</name>
    <dbReference type="NCBI Taxonomy" id="4972"/>
    <lineage>
        <taxon>Eukaryota</taxon>
        <taxon>Fungi</taxon>
        <taxon>Dikarya</taxon>
        <taxon>Basidiomycota</taxon>
        <taxon>Agaricomycotina</taxon>
        <taxon>Tremellomycetes</taxon>
        <taxon>Tremellales</taxon>
        <taxon>Bulleribasidiaceae</taxon>
        <taxon>Dioszegia</taxon>
    </lineage>
</organism>
<dbReference type="InterPro" id="IPR050173">
    <property type="entry name" value="ABC_transporter_C-like"/>
</dbReference>
<feature type="compositionally biased region" description="Polar residues" evidence="10">
    <location>
        <begin position="1461"/>
        <end position="1480"/>
    </location>
</feature>
<evidence type="ECO:0000259" key="13">
    <source>
        <dbReference type="PROSITE" id="PS50929"/>
    </source>
</evidence>
<dbReference type="InterPro" id="IPR003593">
    <property type="entry name" value="AAA+_ATPase"/>
</dbReference>
<feature type="transmembrane region" description="Helical" evidence="11">
    <location>
        <begin position="26"/>
        <end position="44"/>
    </location>
</feature>
<dbReference type="FunFam" id="1.20.1560.10:FF:000013">
    <property type="entry name" value="ABC transporter C family member 2"/>
    <property type="match status" value="1"/>
</dbReference>
<feature type="transmembrane region" description="Helical" evidence="11">
    <location>
        <begin position="326"/>
        <end position="350"/>
    </location>
</feature>
<dbReference type="PANTHER" id="PTHR24223:SF353">
    <property type="entry name" value="ABC TRANSPORTER ATP-BINDING PROTEIN_PERMEASE VMR1-RELATED"/>
    <property type="match status" value="1"/>
</dbReference>
<feature type="transmembrane region" description="Helical" evidence="11">
    <location>
        <begin position="1253"/>
        <end position="1271"/>
    </location>
</feature>
<dbReference type="InterPro" id="IPR027417">
    <property type="entry name" value="P-loop_NTPase"/>
</dbReference>
<dbReference type="GO" id="GO:0000329">
    <property type="term" value="C:fungal-type vacuole membrane"/>
    <property type="evidence" value="ECO:0007669"/>
    <property type="project" value="TreeGrafter"/>
</dbReference>
<dbReference type="Gene3D" id="1.20.1560.10">
    <property type="entry name" value="ABC transporter type 1, transmembrane domain"/>
    <property type="match status" value="2"/>
</dbReference>
<dbReference type="CDD" id="cd03244">
    <property type="entry name" value="ABCC_MRP_domain2"/>
    <property type="match status" value="1"/>
</dbReference>
<feature type="transmembrane region" description="Helical" evidence="11">
    <location>
        <begin position="1064"/>
        <end position="1087"/>
    </location>
</feature>
<feature type="transmembrane region" description="Helical" evidence="11">
    <location>
        <begin position="1277"/>
        <end position="1298"/>
    </location>
</feature>
<dbReference type="GO" id="GO:0140359">
    <property type="term" value="F:ABC-type transporter activity"/>
    <property type="evidence" value="ECO:0007669"/>
    <property type="project" value="InterPro"/>
</dbReference>
<dbReference type="PROSITE" id="PS50893">
    <property type="entry name" value="ABC_TRANSPORTER_2"/>
    <property type="match status" value="2"/>
</dbReference>
<keyword evidence="5" id="KW-0547">Nucleotide-binding</keyword>
<dbReference type="InterPro" id="IPR003439">
    <property type="entry name" value="ABC_transporter-like_ATP-bd"/>
</dbReference>
<keyword evidence="6" id="KW-0067">ATP-binding</keyword>
<dbReference type="CDD" id="cd18604">
    <property type="entry name" value="ABC_6TM_VMR1_D2_like"/>
    <property type="match status" value="1"/>
</dbReference>
<reference evidence="14" key="1">
    <citation type="journal article" date="2022" name="G3 (Bethesda)">
        <title>High quality genome of the basidiomycete yeast Dioszegia hungarica PDD-24b-2 isolated from cloud water.</title>
        <authorList>
            <person name="Jarrige D."/>
            <person name="Haridas S."/>
            <person name="Bleykasten-Grosshans C."/>
            <person name="Joly M."/>
            <person name="Nadalig T."/>
            <person name="Sancelme M."/>
            <person name="Vuilleumier S."/>
            <person name="Grigoriev I.V."/>
            <person name="Amato P."/>
            <person name="Bringel F."/>
        </authorList>
    </citation>
    <scope>NUCLEOTIDE SEQUENCE</scope>
    <source>
        <strain evidence="14">PDD-24b-2</strain>
    </source>
</reference>
<dbReference type="PROSITE" id="PS50929">
    <property type="entry name" value="ABC_TM1F"/>
    <property type="match status" value="2"/>
</dbReference>
<evidence type="ECO:0000256" key="5">
    <source>
        <dbReference type="ARBA" id="ARBA00022741"/>
    </source>
</evidence>
<feature type="domain" description="ABC transporter" evidence="12">
    <location>
        <begin position="1344"/>
        <end position="1640"/>
    </location>
</feature>
<dbReference type="PROSITE" id="PS00211">
    <property type="entry name" value="ABC_TRANSPORTER_1"/>
    <property type="match status" value="2"/>
</dbReference>
<dbReference type="CDD" id="cd18596">
    <property type="entry name" value="ABC_6TM_VMR1_D1_like"/>
    <property type="match status" value="1"/>
</dbReference>
<feature type="transmembrane region" description="Helical" evidence="11">
    <location>
        <begin position="1141"/>
        <end position="1161"/>
    </location>
</feature>
<evidence type="ECO:0000256" key="11">
    <source>
        <dbReference type="SAM" id="Phobius"/>
    </source>
</evidence>
<proteinExistence type="predicted"/>
<feature type="transmembrane region" description="Helical" evidence="11">
    <location>
        <begin position="1014"/>
        <end position="1036"/>
    </location>
</feature>
<feature type="transmembrane region" description="Helical" evidence="11">
    <location>
        <begin position="466"/>
        <end position="485"/>
    </location>
</feature>
<dbReference type="SMART" id="SM00382">
    <property type="entry name" value="AAA"/>
    <property type="match status" value="2"/>
</dbReference>
<evidence type="ECO:0000259" key="12">
    <source>
        <dbReference type="PROSITE" id="PS50893"/>
    </source>
</evidence>
<dbReference type="SUPFAM" id="SSF90123">
    <property type="entry name" value="ABC transporter transmembrane region"/>
    <property type="match status" value="2"/>
</dbReference>
<dbReference type="Pfam" id="PF00005">
    <property type="entry name" value="ABC_tran"/>
    <property type="match status" value="2"/>
</dbReference>
<dbReference type="InterPro" id="IPR036640">
    <property type="entry name" value="ABC1_TM_sf"/>
</dbReference>
<name>A0AA38H5F8_9TREE</name>